<dbReference type="Pfam" id="PF03703">
    <property type="entry name" value="bPH_2"/>
    <property type="match status" value="1"/>
</dbReference>
<dbReference type="AlphaFoldDB" id="A0A852YBI1"/>
<dbReference type="EMBL" id="JACBZY010000001">
    <property type="protein sequence ID" value="NYG98710.1"/>
    <property type="molecule type" value="Genomic_DNA"/>
</dbReference>
<sequence>MTEPAPDTAANRTPEIVVARLRPSARRLLWSALLLIVLAGAAAYAPSLLPEPWMRIAALALAGVLVIVGVLVPLLRWLSRSYTITTRRIVIRSGFLVRTRQELLHSRGYDVTMRRSGGQLLGSSGDILVNTGLDAPVRLRDVPHAALVQEALQDLMERSLNPVAARRQQERSLRQSGELGRRGDEPDWHPGNWPQQD</sequence>
<evidence type="ECO:0000256" key="1">
    <source>
        <dbReference type="SAM" id="MobiDB-lite"/>
    </source>
</evidence>
<name>A0A852YBI1_9MICO</name>
<protein>
    <submittedName>
        <fullName evidence="4">Putative membrane protein YdbT with pleckstrin-like domain</fullName>
    </submittedName>
</protein>
<keyword evidence="5" id="KW-1185">Reference proteome</keyword>
<evidence type="ECO:0000256" key="2">
    <source>
        <dbReference type="SAM" id="Phobius"/>
    </source>
</evidence>
<dbReference type="Proteomes" id="UP000553888">
    <property type="component" value="Unassembled WGS sequence"/>
</dbReference>
<dbReference type="InterPro" id="IPR005182">
    <property type="entry name" value="YdbS-like_PH"/>
</dbReference>
<organism evidence="4 5">
    <name type="scientific">Schumannella luteola</name>
    <dbReference type="NCBI Taxonomy" id="472059"/>
    <lineage>
        <taxon>Bacteria</taxon>
        <taxon>Bacillati</taxon>
        <taxon>Actinomycetota</taxon>
        <taxon>Actinomycetes</taxon>
        <taxon>Micrococcales</taxon>
        <taxon>Microbacteriaceae</taxon>
        <taxon>Schumannella</taxon>
    </lineage>
</organism>
<evidence type="ECO:0000259" key="3">
    <source>
        <dbReference type="Pfam" id="PF03703"/>
    </source>
</evidence>
<feature type="transmembrane region" description="Helical" evidence="2">
    <location>
        <begin position="53"/>
        <end position="78"/>
    </location>
</feature>
<dbReference type="RefSeq" id="WP_343046623.1">
    <property type="nucleotide sequence ID" value="NZ_JACBZY010000001.1"/>
</dbReference>
<feature type="region of interest" description="Disordered" evidence="1">
    <location>
        <begin position="163"/>
        <end position="197"/>
    </location>
</feature>
<comment type="caution">
    <text evidence="4">The sequence shown here is derived from an EMBL/GenBank/DDBJ whole genome shotgun (WGS) entry which is preliminary data.</text>
</comment>
<feature type="domain" description="YdbS-like PH" evidence="3">
    <location>
        <begin position="77"/>
        <end position="150"/>
    </location>
</feature>
<keyword evidence="2" id="KW-0812">Transmembrane</keyword>
<reference evidence="4 5" key="1">
    <citation type="submission" date="2020-07" db="EMBL/GenBank/DDBJ databases">
        <title>Sequencing the genomes of 1000 actinobacteria strains.</title>
        <authorList>
            <person name="Klenk H.-P."/>
        </authorList>
    </citation>
    <scope>NUCLEOTIDE SEQUENCE [LARGE SCALE GENOMIC DNA]</scope>
    <source>
        <strain evidence="4 5">DSM 23141</strain>
    </source>
</reference>
<keyword evidence="2" id="KW-1133">Transmembrane helix</keyword>
<gene>
    <name evidence="4" type="ORF">BJ979_001336</name>
</gene>
<evidence type="ECO:0000313" key="5">
    <source>
        <dbReference type="Proteomes" id="UP000553888"/>
    </source>
</evidence>
<accession>A0A852YBI1</accession>
<proteinExistence type="predicted"/>
<evidence type="ECO:0000313" key="4">
    <source>
        <dbReference type="EMBL" id="NYG98710.1"/>
    </source>
</evidence>
<feature type="transmembrane region" description="Helical" evidence="2">
    <location>
        <begin position="28"/>
        <end position="47"/>
    </location>
</feature>
<keyword evidence="2" id="KW-0472">Membrane</keyword>
<feature type="compositionally biased region" description="Basic and acidic residues" evidence="1">
    <location>
        <begin position="167"/>
        <end position="188"/>
    </location>
</feature>